<dbReference type="STRING" id="212667.VFDL14_05350"/>
<gene>
    <name evidence="9" type="ORF">VFDL14_05350</name>
</gene>
<feature type="transmembrane region" description="Helical" evidence="8">
    <location>
        <begin position="103"/>
        <end position="122"/>
    </location>
</feature>
<dbReference type="InterPro" id="IPR052017">
    <property type="entry name" value="TSUP"/>
</dbReference>
<accession>A0A066UW73</accession>
<dbReference type="Proteomes" id="UP000027219">
    <property type="component" value="Unassembled WGS sequence"/>
</dbReference>
<dbReference type="Pfam" id="PF01925">
    <property type="entry name" value="TauE"/>
    <property type="match status" value="1"/>
</dbReference>
<dbReference type="AlphaFoldDB" id="A0A066UW73"/>
<proteinExistence type="inferred from homology"/>
<feature type="transmembrane region" description="Helical" evidence="8">
    <location>
        <begin position="158"/>
        <end position="174"/>
    </location>
</feature>
<dbReference type="OrthoDB" id="9807082at2"/>
<keyword evidence="6 8" id="KW-1133">Transmembrane helix</keyword>
<feature type="transmembrane region" description="Helical" evidence="8">
    <location>
        <begin position="204"/>
        <end position="220"/>
    </location>
</feature>
<organism evidence="9 10">
    <name type="scientific">Vibrio fortis</name>
    <dbReference type="NCBI Taxonomy" id="212667"/>
    <lineage>
        <taxon>Bacteria</taxon>
        <taxon>Pseudomonadati</taxon>
        <taxon>Pseudomonadota</taxon>
        <taxon>Gammaproteobacteria</taxon>
        <taxon>Vibrionales</taxon>
        <taxon>Vibrionaceae</taxon>
        <taxon>Vibrio</taxon>
    </lineage>
</organism>
<evidence type="ECO:0000256" key="6">
    <source>
        <dbReference type="ARBA" id="ARBA00022989"/>
    </source>
</evidence>
<evidence type="ECO:0000313" key="10">
    <source>
        <dbReference type="Proteomes" id="UP000027219"/>
    </source>
</evidence>
<dbReference type="EMBL" id="JFFR01000002">
    <property type="protein sequence ID" value="KDN30157.1"/>
    <property type="molecule type" value="Genomic_DNA"/>
</dbReference>
<protein>
    <recommendedName>
        <fullName evidence="8">Probable membrane transporter protein</fullName>
    </recommendedName>
</protein>
<keyword evidence="10" id="KW-1185">Reference proteome</keyword>
<evidence type="ECO:0000256" key="5">
    <source>
        <dbReference type="ARBA" id="ARBA00022692"/>
    </source>
</evidence>
<reference evidence="9 10" key="1">
    <citation type="submission" date="2014-02" db="EMBL/GenBank/DDBJ databases">
        <title>Vibrio fortis Dalian14 Genome Sequencing.</title>
        <authorList>
            <person name="Wang Y."/>
            <person name="Song L."/>
            <person name="Liu G."/>
            <person name="Ding J."/>
        </authorList>
    </citation>
    <scope>NUCLEOTIDE SEQUENCE [LARGE SCALE GENOMIC DNA]</scope>
    <source>
        <strain evidence="9 10">Dalian14</strain>
    </source>
</reference>
<evidence type="ECO:0000256" key="1">
    <source>
        <dbReference type="ARBA" id="ARBA00004651"/>
    </source>
</evidence>
<evidence type="ECO:0000256" key="3">
    <source>
        <dbReference type="ARBA" id="ARBA00022448"/>
    </source>
</evidence>
<feature type="transmembrane region" description="Helical" evidence="8">
    <location>
        <begin position="232"/>
        <end position="250"/>
    </location>
</feature>
<keyword evidence="3" id="KW-0813">Transport</keyword>
<keyword evidence="7 8" id="KW-0472">Membrane</keyword>
<comment type="caution">
    <text evidence="9">The sequence shown here is derived from an EMBL/GenBank/DDBJ whole genome shotgun (WGS) entry which is preliminary data.</text>
</comment>
<name>A0A066UW73_9VIBR</name>
<keyword evidence="5 8" id="KW-0812">Transmembrane</keyword>
<dbReference type="InterPro" id="IPR002781">
    <property type="entry name" value="TM_pro_TauE-like"/>
</dbReference>
<dbReference type="PANTHER" id="PTHR30269:SF0">
    <property type="entry name" value="MEMBRANE TRANSPORTER PROTEIN YFCA-RELATED"/>
    <property type="match status" value="1"/>
</dbReference>
<evidence type="ECO:0000256" key="2">
    <source>
        <dbReference type="ARBA" id="ARBA00009142"/>
    </source>
</evidence>
<evidence type="ECO:0000313" key="9">
    <source>
        <dbReference type="EMBL" id="KDN30157.1"/>
    </source>
</evidence>
<dbReference type="RefSeq" id="WP_032549165.1">
    <property type="nucleotide sequence ID" value="NZ_JFFR01000002.1"/>
</dbReference>
<evidence type="ECO:0000256" key="4">
    <source>
        <dbReference type="ARBA" id="ARBA00022475"/>
    </source>
</evidence>
<dbReference type="GO" id="GO:0005886">
    <property type="term" value="C:plasma membrane"/>
    <property type="evidence" value="ECO:0007669"/>
    <property type="project" value="UniProtKB-SubCell"/>
</dbReference>
<dbReference type="PANTHER" id="PTHR30269">
    <property type="entry name" value="TRANSMEMBRANE PROTEIN YFCA"/>
    <property type="match status" value="1"/>
</dbReference>
<evidence type="ECO:0000256" key="7">
    <source>
        <dbReference type="ARBA" id="ARBA00023136"/>
    </source>
</evidence>
<keyword evidence="4 8" id="KW-1003">Cell membrane</keyword>
<comment type="subcellular location">
    <subcellularLocation>
        <location evidence="1 8">Cell membrane</location>
        <topology evidence="1 8">Multi-pass membrane protein</topology>
    </subcellularLocation>
</comment>
<sequence>MEWLILFLAGVLGGILNSIAGGGSFVTFPALLFVGVPPVAANATNTFASCAGYISGAYALRQEILSGTKQLKLTLILSVLGGAIGAFLLLHTPEALFTQSVPWLLLFAALLFTFGGHINSLIKKAASKHKHAGKAGAFFSALLLLLVCVYGGYFNAGLGIVTLSYLALAGYININVMNGIKLLVSASASMAAIVLFIVDGSIDWSSGLAVLLGTLVGGYYSAQISRNIPQNYVRNSVIVASFLITAYFFYAN</sequence>
<feature type="transmembrane region" description="Helical" evidence="8">
    <location>
        <begin position="181"/>
        <end position="198"/>
    </location>
</feature>
<feature type="transmembrane region" description="Helical" evidence="8">
    <location>
        <begin position="73"/>
        <end position="91"/>
    </location>
</feature>
<comment type="similarity">
    <text evidence="2 8">Belongs to the 4-toluene sulfonate uptake permease (TSUP) (TC 2.A.102) family.</text>
</comment>
<feature type="transmembrane region" description="Helical" evidence="8">
    <location>
        <begin position="134"/>
        <end position="152"/>
    </location>
</feature>
<feature type="transmembrane region" description="Helical" evidence="8">
    <location>
        <begin position="40"/>
        <end position="61"/>
    </location>
</feature>
<evidence type="ECO:0000256" key="8">
    <source>
        <dbReference type="RuleBase" id="RU363041"/>
    </source>
</evidence>